<evidence type="ECO:0000256" key="12">
    <source>
        <dbReference type="SAM" id="MobiDB-lite"/>
    </source>
</evidence>
<keyword evidence="4" id="KW-0832">Ubl conjugation</keyword>
<dbReference type="CDD" id="cd06847">
    <property type="entry name" value="HFD_SUPT7L"/>
    <property type="match status" value="1"/>
</dbReference>
<evidence type="ECO:0000256" key="9">
    <source>
        <dbReference type="ARBA" id="ARBA00074250"/>
    </source>
</evidence>
<evidence type="ECO:0000256" key="4">
    <source>
        <dbReference type="ARBA" id="ARBA00022843"/>
    </source>
</evidence>
<dbReference type="GO" id="GO:0003713">
    <property type="term" value="F:transcription coactivator activity"/>
    <property type="evidence" value="ECO:0007669"/>
    <property type="project" value="TreeGrafter"/>
</dbReference>
<dbReference type="GO" id="GO:0000124">
    <property type="term" value="C:SAGA complex"/>
    <property type="evidence" value="ECO:0007669"/>
    <property type="project" value="InterPro"/>
</dbReference>
<keyword evidence="2" id="KW-1017">Isopeptide bond</keyword>
<keyword evidence="7" id="KW-0539">Nucleus</keyword>
<gene>
    <name evidence="14" type="ORF">g.15778</name>
</gene>
<evidence type="ECO:0000256" key="2">
    <source>
        <dbReference type="ARBA" id="ARBA00022499"/>
    </source>
</evidence>
<dbReference type="Pfam" id="PF07524">
    <property type="entry name" value="Bromo_TP"/>
    <property type="match status" value="1"/>
</dbReference>
<reference evidence="14" key="1">
    <citation type="submission" date="2015-11" db="EMBL/GenBank/DDBJ databases">
        <title>De novo transcriptome assembly of four potential Pierce s Disease insect vectors from Arizona vineyards.</title>
        <authorList>
            <person name="Tassone E.E."/>
        </authorList>
    </citation>
    <scope>NUCLEOTIDE SEQUENCE</scope>
</reference>
<evidence type="ECO:0000259" key="13">
    <source>
        <dbReference type="SMART" id="SM00576"/>
    </source>
</evidence>
<sequence length="319" mass="36633">MENQLWGEIPEPRNTEWDKVVPKEIGKLVILSAIKMEPPKVKQPQPDEHADNNITVGPEHSTMEENVLHTIKLIQHARKVDDLIRISNSMIQDEEPSVEVKECPPMPQAPAQKIKQEETFPSYKSREESSFTLGEPIILPELGREVTKEILYKSVATLCAHAGYDSGMQSSLLVLTDVAEDFFKKFTRLLRYAVDREELYGNSGFPDAMERVFHEMGLGSVTRLHDFYQSRVLQYRDQWQEKCQKLVQQYEALLPSIKREPDELVRFKTEMESEEDIPEIHFPAMADGDCVDELQSSLEPGFQMLHSLEQEVAIKYGTV</sequence>
<evidence type="ECO:0000256" key="7">
    <source>
        <dbReference type="ARBA" id="ARBA00023242"/>
    </source>
</evidence>
<evidence type="ECO:0000256" key="11">
    <source>
        <dbReference type="ARBA" id="ARBA00084075"/>
    </source>
</evidence>
<keyword evidence="5" id="KW-0805">Transcription regulation</keyword>
<dbReference type="InterPro" id="IPR009072">
    <property type="entry name" value="Histone-fold"/>
</dbReference>
<evidence type="ECO:0000256" key="10">
    <source>
        <dbReference type="ARBA" id="ARBA00082307"/>
    </source>
</evidence>
<dbReference type="PANTHER" id="PTHR28598">
    <property type="entry name" value="STAGA COMPLEX 65 SUBUNIT GAMMA"/>
    <property type="match status" value="1"/>
</dbReference>
<dbReference type="InterPro" id="IPR006565">
    <property type="entry name" value="BTP"/>
</dbReference>
<dbReference type="Gene3D" id="1.10.20.10">
    <property type="entry name" value="Histone, subunit A"/>
    <property type="match status" value="1"/>
</dbReference>
<feature type="region of interest" description="Disordered" evidence="12">
    <location>
        <begin position="95"/>
        <end position="115"/>
    </location>
</feature>
<evidence type="ECO:0000256" key="6">
    <source>
        <dbReference type="ARBA" id="ARBA00023163"/>
    </source>
</evidence>
<evidence type="ECO:0000256" key="8">
    <source>
        <dbReference type="ARBA" id="ARBA00065102"/>
    </source>
</evidence>
<name>A0A1B6FFN6_9HEMI</name>
<dbReference type="SMART" id="SM00576">
    <property type="entry name" value="BTP"/>
    <property type="match status" value="1"/>
</dbReference>
<feature type="domain" description="Bromodomain associated" evidence="13">
    <location>
        <begin position="144"/>
        <end position="223"/>
    </location>
</feature>
<dbReference type="GO" id="GO:0046982">
    <property type="term" value="F:protein heterodimerization activity"/>
    <property type="evidence" value="ECO:0007669"/>
    <property type="project" value="InterPro"/>
</dbReference>
<comment type="subunit">
    <text evidence="8">Component of the STAGA transcription coactivator-HAT complex, at least composed of SUPT3H, SUPT7L, GCN5L2, TAF5L, TAF6L, TADA3L, TAD1L, TAF10, TAF12 and TAF9.</text>
</comment>
<protein>
    <recommendedName>
        <fullName evidence="9">STAGA complex 65 subunit gamma</fullName>
    </recommendedName>
    <alternativeName>
        <fullName evidence="11">SPTF-associated factor 65 gamma</fullName>
    </alternativeName>
    <alternativeName>
        <fullName evidence="10">Suppressor of Ty 7-like</fullName>
    </alternativeName>
</protein>
<evidence type="ECO:0000256" key="5">
    <source>
        <dbReference type="ARBA" id="ARBA00023015"/>
    </source>
</evidence>
<proteinExistence type="predicted"/>
<dbReference type="PANTHER" id="PTHR28598:SF1">
    <property type="entry name" value="STAGA COMPLEX 65 SUBUNIT GAMMA"/>
    <property type="match status" value="1"/>
</dbReference>
<dbReference type="InterPro" id="IPR039460">
    <property type="entry name" value="SUPT7L/Spt7"/>
</dbReference>
<dbReference type="FunFam" id="1.10.20.10:FF:000034">
    <property type="entry name" value="STAGA complex 65 subunit gamma"/>
    <property type="match status" value="1"/>
</dbReference>
<keyword evidence="6" id="KW-0804">Transcription</keyword>
<evidence type="ECO:0000313" key="14">
    <source>
        <dbReference type="EMBL" id="JAS49022.1"/>
    </source>
</evidence>
<comment type="subcellular location">
    <subcellularLocation>
        <location evidence="1">Nucleus</location>
    </subcellularLocation>
</comment>
<evidence type="ECO:0000256" key="3">
    <source>
        <dbReference type="ARBA" id="ARBA00022553"/>
    </source>
</evidence>
<keyword evidence="3" id="KW-0597">Phosphoprotein</keyword>
<accession>A0A1B6FFN6</accession>
<evidence type="ECO:0000256" key="1">
    <source>
        <dbReference type="ARBA" id="ARBA00004123"/>
    </source>
</evidence>
<organism evidence="14">
    <name type="scientific">Cuerna arida</name>
    <dbReference type="NCBI Taxonomy" id="1464854"/>
    <lineage>
        <taxon>Eukaryota</taxon>
        <taxon>Metazoa</taxon>
        <taxon>Ecdysozoa</taxon>
        <taxon>Arthropoda</taxon>
        <taxon>Hexapoda</taxon>
        <taxon>Insecta</taxon>
        <taxon>Pterygota</taxon>
        <taxon>Neoptera</taxon>
        <taxon>Paraneoptera</taxon>
        <taxon>Hemiptera</taxon>
        <taxon>Auchenorrhyncha</taxon>
        <taxon>Membracoidea</taxon>
        <taxon>Cicadellidae</taxon>
        <taxon>Cicadellinae</taxon>
        <taxon>Proconiini</taxon>
        <taxon>Cuerna</taxon>
    </lineage>
</organism>
<dbReference type="AlphaFoldDB" id="A0A1B6FFN6"/>
<dbReference type="GO" id="GO:0005634">
    <property type="term" value="C:nucleus"/>
    <property type="evidence" value="ECO:0007669"/>
    <property type="project" value="UniProtKB-SubCell"/>
</dbReference>
<dbReference type="EMBL" id="GECZ01020747">
    <property type="protein sequence ID" value="JAS49022.1"/>
    <property type="molecule type" value="Transcribed_RNA"/>
</dbReference>